<organism evidence="2 3">
    <name type="scientific">Actinomadura barringtoniae</name>
    <dbReference type="NCBI Taxonomy" id="1427535"/>
    <lineage>
        <taxon>Bacteria</taxon>
        <taxon>Bacillati</taxon>
        <taxon>Actinomycetota</taxon>
        <taxon>Actinomycetes</taxon>
        <taxon>Streptosporangiales</taxon>
        <taxon>Thermomonosporaceae</taxon>
        <taxon>Actinomadura</taxon>
    </lineage>
</organism>
<name>A0A939P6M8_9ACTN</name>
<feature type="transmembrane region" description="Helical" evidence="1">
    <location>
        <begin position="435"/>
        <end position="456"/>
    </location>
</feature>
<keyword evidence="3" id="KW-1185">Reference proteome</keyword>
<feature type="transmembrane region" description="Helical" evidence="1">
    <location>
        <begin position="136"/>
        <end position="169"/>
    </location>
</feature>
<feature type="transmembrane region" description="Helical" evidence="1">
    <location>
        <begin position="101"/>
        <end position="124"/>
    </location>
</feature>
<proteinExistence type="predicted"/>
<comment type="caution">
    <text evidence="2">The sequence shown here is derived from an EMBL/GenBank/DDBJ whole genome shotgun (WGS) entry which is preliminary data.</text>
</comment>
<feature type="transmembrane region" description="Helical" evidence="1">
    <location>
        <begin position="25"/>
        <end position="43"/>
    </location>
</feature>
<sequence>MSLVIAAPSPEAPPVPALPTPRRTMAWLLALGCVAQVLIRLWFAQARTGPAANPDETGYLLAARWLAGGPGGDLSRNTFYQGGYSLLLAPASWVSDDPNTVYTLVMVINAVVGAAAFPLGVMLLRRLGVSGRAGAALAWAAALLPAATFFGGYALADAILPVVVLGWLLALDRFIRDGGPYAAAGSSLIACYADAVHSRGQVLLCVHVLALLALVVSRRRTDVVGLGTVVAGFLAVSALNGAMRSALYPEGTRDLTAILLARLTTFDGQLWALSGAAGQIWYLIVSTWGLAGVGLVATAVMAVRRSPMAAVLLVSTAGMAYASSAALPDEHRVGNFAYGRYLSCVALVYALIGIAALMRSTNRQRAVLAASGVGVLAVSGLWVTAYAGDRLSTYNYIGFDFPETSFLTGDRSELHLTQASLVAAGLLIAFAGLRWLGPLAVAAGVLALSLAATVFLNGSHPRRVMPVAPISGHGGVAVAHSVNWMDYTKILHPVAWTRISWINPTTERPAPGICTVVVNRPAGTSPEASWPGHPAGWRPLPATWPAASWTAWRDSACA</sequence>
<feature type="transmembrane region" description="Helical" evidence="1">
    <location>
        <begin position="280"/>
        <end position="302"/>
    </location>
</feature>
<feature type="transmembrane region" description="Helical" evidence="1">
    <location>
        <begin position="223"/>
        <end position="243"/>
    </location>
</feature>
<keyword evidence="1" id="KW-0812">Transmembrane</keyword>
<reference evidence="2" key="1">
    <citation type="submission" date="2021-03" db="EMBL/GenBank/DDBJ databases">
        <authorList>
            <person name="Kanchanasin P."/>
            <person name="Saeng-In P."/>
            <person name="Phongsopitanun W."/>
            <person name="Yuki M."/>
            <person name="Kudo T."/>
            <person name="Ohkuma M."/>
            <person name="Tanasupawat S."/>
        </authorList>
    </citation>
    <scope>NUCLEOTIDE SEQUENCE</scope>
    <source>
        <strain evidence="2">GKU 128</strain>
    </source>
</reference>
<feature type="transmembrane region" description="Helical" evidence="1">
    <location>
        <begin position="366"/>
        <end position="387"/>
    </location>
</feature>
<evidence type="ECO:0000313" key="2">
    <source>
        <dbReference type="EMBL" id="MBO2446265.1"/>
    </source>
</evidence>
<dbReference type="EMBL" id="JAGEOJ010000002">
    <property type="protein sequence ID" value="MBO2446265.1"/>
    <property type="molecule type" value="Genomic_DNA"/>
</dbReference>
<dbReference type="RefSeq" id="WP_208253888.1">
    <property type="nucleotide sequence ID" value="NZ_JAGEOJ010000002.1"/>
</dbReference>
<evidence type="ECO:0000256" key="1">
    <source>
        <dbReference type="SAM" id="Phobius"/>
    </source>
</evidence>
<feature type="transmembrane region" description="Helical" evidence="1">
    <location>
        <begin position="198"/>
        <end position="216"/>
    </location>
</feature>
<dbReference type="Proteomes" id="UP000669179">
    <property type="component" value="Unassembled WGS sequence"/>
</dbReference>
<keyword evidence="1" id="KW-1133">Transmembrane helix</keyword>
<evidence type="ECO:0000313" key="3">
    <source>
        <dbReference type="Proteomes" id="UP000669179"/>
    </source>
</evidence>
<gene>
    <name evidence="2" type="ORF">J4573_04135</name>
</gene>
<dbReference type="AlphaFoldDB" id="A0A939P6M8"/>
<accession>A0A939P6M8</accession>
<feature type="transmembrane region" description="Helical" evidence="1">
    <location>
        <begin position="339"/>
        <end position="359"/>
    </location>
</feature>
<feature type="transmembrane region" description="Helical" evidence="1">
    <location>
        <begin position="309"/>
        <end position="327"/>
    </location>
</feature>
<protein>
    <submittedName>
        <fullName evidence="2">Uncharacterized protein</fullName>
    </submittedName>
</protein>
<keyword evidence="1" id="KW-0472">Membrane</keyword>